<proteinExistence type="predicted"/>
<evidence type="ECO:0000313" key="1">
    <source>
        <dbReference type="EMBL" id="KNZ52747.1"/>
    </source>
</evidence>
<keyword evidence="2" id="KW-1185">Reference proteome</keyword>
<dbReference type="VEuPathDB" id="FungiDB:VP01_3461g2"/>
<protein>
    <submittedName>
        <fullName evidence="1">Uncharacterized protein</fullName>
    </submittedName>
</protein>
<evidence type="ECO:0000313" key="2">
    <source>
        <dbReference type="Proteomes" id="UP000037035"/>
    </source>
</evidence>
<comment type="caution">
    <text evidence="1">The sequence shown here is derived from an EMBL/GenBank/DDBJ whole genome shotgun (WGS) entry which is preliminary data.</text>
</comment>
<organism evidence="1 2">
    <name type="scientific">Puccinia sorghi</name>
    <dbReference type="NCBI Taxonomy" id="27349"/>
    <lineage>
        <taxon>Eukaryota</taxon>
        <taxon>Fungi</taxon>
        <taxon>Dikarya</taxon>
        <taxon>Basidiomycota</taxon>
        <taxon>Pucciniomycotina</taxon>
        <taxon>Pucciniomycetes</taxon>
        <taxon>Pucciniales</taxon>
        <taxon>Pucciniaceae</taxon>
        <taxon>Puccinia</taxon>
    </lineage>
</organism>
<dbReference type="OrthoDB" id="8048783at2759"/>
<dbReference type="Proteomes" id="UP000037035">
    <property type="component" value="Unassembled WGS sequence"/>
</dbReference>
<sequence>MDSPDFITPTPSHQQVLDHCISHNQSAENLPRNDTLSPNLAPCPKPGWGIVLAPNKAVKDISSAIDESNILHTKHWANLAMALLCSDVPRTHRKAILSSDLLAWRGNRQLHY</sequence>
<dbReference type="EMBL" id="LAVV01008459">
    <property type="protein sequence ID" value="KNZ52747.1"/>
    <property type="molecule type" value="Genomic_DNA"/>
</dbReference>
<name>A0A0L6UWX7_9BASI</name>
<accession>A0A0L6UWX7</accession>
<reference evidence="1 2" key="1">
    <citation type="submission" date="2015-08" db="EMBL/GenBank/DDBJ databases">
        <title>Next Generation Sequencing and Analysis of the Genome of Puccinia sorghi L Schw, the Causal Agent of Maize Common Rust.</title>
        <authorList>
            <person name="Rochi L."/>
            <person name="Burguener G."/>
            <person name="Darino M."/>
            <person name="Turjanski A."/>
            <person name="Kreff E."/>
            <person name="Dieguez M.J."/>
            <person name="Sacco F."/>
        </authorList>
    </citation>
    <scope>NUCLEOTIDE SEQUENCE [LARGE SCALE GENOMIC DNA]</scope>
    <source>
        <strain evidence="1 2">RO10H11247</strain>
    </source>
</reference>
<gene>
    <name evidence="1" type="ORF">VP01_3461g2</name>
</gene>
<dbReference type="AlphaFoldDB" id="A0A0L6UWX7"/>